<feature type="non-terminal residue" evidence="2">
    <location>
        <position position="1"/>
    </location>
</feature>
<protein>
    <submittedName>
        <fullName evidence="2">Disease resistance protein rga4</fullName>
    </submittedName>
</protein>
<organism evidence="2 3">
    <name type="scientific">Quercus suber</name>
    <name type="common">Cork oak</name>
    <dbReference type="NCBI Taxonomy" id="58331"/>
    <lineage>
        <taxon>Eukaryota</taxon>
        <taxon>Viridiplantae</taxon>
        <taxon>Streptophyta</taxon>
        <taxon>Embryophyta</taxon>
        <taxon>Tracheophyta</taxon>
        <taxon>Spermatophyta</taxon>
        <taxon>Magnoliopsida</taxon>
        <taxon>eudicotyledons</taxon>
        <taxon>Gunneridae</taxon>
        <taxon>Pentapetalae</taxon>
        <taxon>rosids</taxon>
        <taxon>fabids</taxon>
        <taxon>Fagales</taxon>
        <taxon>Fagaceae</taxon>
        <taxon>Quercus</taxon>
    </lineage>
</organism>
<comment type="caution">
    <text evidence="2">The sequence shown here is derived from an EMBL/GenBank/DDBJ whole genome shotgun (WGS) entry which is preliminary data.</text>
</comment>
<dbReference type="EMBL" id="PKMF04000754">
    <property type="protein sequence ID" value="KAK7820103.1"/>
    <property type="molecule type" value="Genomic_DNA"/>
</dbReference>
<dbReference type="PANTHER" id="PTHR36766">
    <property type="entry name" value="PLANT BROAD-SPECTRUM MILDEW RESISTANCE PROTEIN RPW8"/>
    <property type="match status" value="1"/>
</dbReference>
<reference evidence="2 3" key="1">
    <citation type="journal article" date="2018" name="Sci. Data">
        <title>The draft genome sequence of cork oak.</title>
        <authorList>
            <person name="Ramos A.M."/>
            <person name="Usie A."/>
            <person name="Barbosa P."/>
            <person name="Barros P.M."/>
            <person name="Capote T."/>
            <person name="Chaves I."/>
            <person name="Simoes F."/>
            <person name="Abreu I."/>
            <person name="Carrasquinho I."/>
            <person name="Faro C."/>
            <person name="Guimaraes J.B."/>
            <person name="Mendonca D."/>
            <person name="Nobrega F."/>
            <person name="Rodrigues L."/>
            <person name="Saibo N.J.M."/>
            <person name="Varela M.C."/>
            <person name="Egas C."/>
            <person name="Matos J."/>
            <person name="Miguel C.M."/>
            <person name="Oliveira M.M."/>
            <person name="Ricardo C.P."/>
            <person name="Goncalves S."/>
        </authorList>
    </citation>
    <scope>NUCLEOTIDE SEQUENCE [LARGE SCALE GENOMIC DNA]</scope>
    <source>
        <strain evidence="3">cv. HL8</strain>
    </source>
</reference>
<dbReference type="AlphaFoldDB" id="A0AAW0J0J5"/>
<dbReference type="SUPFAM" id="SSF52047">
    <property type="entry name" value="RNI-like"/>
    <property type="match status" value="1"/>
</dbReference>
<gene>
    <name evidence="2" type="primary">RGA4_0</name>
    <name evidence="2" type="ORF">CFP56_039243</name>
</gene>
<keyword evidence="3" id="KW-1185">Reference proteome</keyword>
<name>A0AAW0J0J5_QUESU</name>
<keyword evidence="1" id="KW-0611">Plant defense</keyword>
<accession>A0AAW0J0J5</accession>
<proteinExistence type="predicted"/>
<sequence>VLKKDLSSIFKAKKIRTLILRTDPGEEESSCQKSPLEILFSNTQSVGVSPQITVLENLKISNLPNLISLPEGIGNFTALQKLEIYNLPCLISLPEGIGNFTALQKLEISNLPFRFCPNLTSLPSGMHRLSSLQTLIIIRCPHLKERYQKGIGEIAHVPDFQYRD</sequence>
<dbReference type="Proteomes" id="UP000237347">
    <property type="component" value="Unassembled WGS sequence"/>
</dbReference>
<evidence type="ECO:0000313" key="3">
    <source>
        <dbReference type="Proteomes" id="UP000237347"/>
    </source>
</evidence>
<dbReference type="Gene3D" id="3.80.10.10">
    <property type="entry name" value="Ribonuclease Inhibitor"/>
    <property type="match status" value="1"/>
</dbReference>
<dbReference type="GO" id="GO:0006952">
    <property type="term" value="P:defense response"/>
    <property type="evidence" value="ECO:0007669"/>
    <property type="project" value="UniProtKB-KW"/>
</dbReference>
<evidence type="ECO:0000256" key="1">
    <source>
        <dbReference type="ARBA" id="ARBA00022821"/>
    </source>
</evidence>
<dbReference type="PANTHER" id="PTHR36766:SF38">
    <property type="entry name" value="DISEASE RESISTANCE PROTEIN RGA3"/>
    <property type="match status" value="1"/>
</dbReference>
<evidence type="ECO:0000313" key="2">
    <source>
        <dbReference type="EMBL" id="KAK7820103.1"/>
    </source>
</evidence>
<dbReference type="InterPro" id="IPR032675">
    <property type="entry name" value="LRR_dom_sf"/>
</dbReference>